<dbReference type="AlphaFoldDB" id="A0ABD0JM20"/>
<dbReference type="EMBL" id="JACVVK020000386">
    <property type="protein sequence ID" value="KAK7476060.1"/>
    <property type="molecule type" value="Genomic_DNA"/>
</dbReference>
<reference evidence="1 2" key="1">
    <citation type="journal article" date="2023" name="Sci. Data">
        <title>Genome assembly of the Korean intertidal mud-creeper Batillaria attramentaria.</title>
        <authorList>
            <person name="Patra A.K."/>
            <person name="Ho P.T."/>
            <person name="Jun S."/>
            <person name="Lee S.J."/>
            <person name="Kim Y."/>
            <person name="Won Y.J."/>
        </authorList>
    </citation>
    <scope>NUCLEOTIDE SEQUENCE [LARGE SCALE GENOMIC DNA]</scope>
    <source>
        <strain evidence="1">Wonlab-2016</strain>
    </source>
</reference>
<organism evidence="1 2">
    <name type="scientific">Batillaria attramentaria</name>
    <dbReference type="NCBI Taxonomy" id="370345"/>
    <lineage>
        <taxon>Eukaryota</taxon>
        <taxon>Metazoa</taxon>
        <taxon>Spiralia</taxon>
        <taxon>Lophotrochozoa</taxon>
        <taxon>Mollusca</taxon>
        <taxon>Gastropoda</taxon>
        <taxon>Caenogastropoda</taxon>
        <taxon>Sorbeoconcha</taxon>
        <taxon>Cerithioidea</taxon>
        <taxon>Batillariidae</taxon>
        <taxon>Batillaria</taxon>
    </lineage>
</organism>
<comment type="caution">
    <text evidence="1">The sequence shown here is derived from an EMBL/GenBank/DDBJ whole genome shotgun (WGS) entry which is preliminary data.</text>
</comment>
<gene>
    <name evidence="1" type="ORF">BaRGS_00032687</name>
</gene>
<dbReference type="InterPro" id="IPR003006">
    <property type="entry name" value="Ig/MHC_CS"/>
</dbReference>
<evidence type="ECO:0000313" key="1">
    <source>
        <dbReference type="EMBL" id="KAK7476060.1"/>
    </source>
</evidence>
<evidence type="ECO:0000313" key="2">
    <source>
        <dbReference type="Proteomes" id="UP001519460"/>
    </source>
</evidence>
<proteinExistence type="predicted"/>
<keyword evidence="2" id="KW-1185">Reference proteome</keyword>
<accession>A0ABD0JM20</accession>
<dbReference type="Proteomes" id="UP001519460">
    <property type="component" value="Unassembled WGS sequence"/>
</dbReference>
<protein>
    <submittedName>
        <fullName evidence="1">Uncharacterized protein</fullName>
    </submittedName>
</protein>
<sequence length="87" mass="9530">MTYQSETAASSWGVTVAHLGTHSLYTCSASHAAAAFQSWTGCQKWQICTKSPATSKKEERASKVMNSVAVREEAANRTMMHFAVECR</sequence>
<dbReference type="PROSITE" id="PS00290">
    <property type="entry name" value="IG_MHC"/>
    <property type="match status" value="1"/>
</dbReference>
<name>A0ABD0JM20_9CAEN</name>